<reference evidence="1 2" key="1">
    <citation type="journal article" name="Front. Microbiol.">
        <title>Sugar Metabolism of the First Thermophilic Planctomycete Thermogutta terrifontis: Comparative Genomic and Transcriptomic Approaches.</title>
        <authorList>
            <person name="Elcheninov A.G."/>
            <person name="Menzel P."/>
            <person name="Gudbergsdottir S.R."/>
            <person name="Slesarev A.I."/>
            <person name="Kadnikov V.V."/>
            <person name="Krogh A."/>
            <person name="Bonch-Osmolovskaya E.A."/>
            <person name="Peng X."/>
            <person name="Kublanov I.V."/>
        </authorList>
    </citation>
    <scope>NUCLEOTIDE SEQUENCE [LARGE SCALE GENOMIC DNA]</scope>
    <source>
        <strain evidence="1 2">R1</strain>
    </source>
</reference>
<dbReference type="EMBL" id="CP018477">
    <property type="protein sequence ID" value="ASV72884.1"/>
    <property type="molecule type" value="Genomic_DNA"/>
</dbReference>
<dbReference type="RefSeq" id="WP_095413675.1">
    <property type="nucleotide sequence ID" value="NZ_CP018477.1"/>
</dbReference>
<evidence type="ECO:0000313" key="1">
    <source>
        <dbReference type="EMBL" id="ASV72884.1"/>
    </source>
</evidence>
<sequence length="399" mass="44786">MSRQLKHLGALLEPLDVLFFRDGRPFAAATRGSSGLPTPQTTAGAIWASLLRAMGCNFDKIRDVYIRAAENHRLEESDYQAVWRQGLQEAGAPEWFFSMTIRGPWLVRRRGGDRKDPSDDKPDPAHWELLFPMPATVFSFKKSELAERPEIWLGQPLSRNQTLPGWKPPRAGMRPIWVSTREDVETCKGFLTAAGMQKFLQSKPSQNFNKEDFVSESELFGHDNRTGIGINPQRLTSEEHQIYAASFLALKQEVAFYVELHLPPEGESVWKSVSFLRWGGEGKQVAVKHFDKPLEFPRAVPQNGQKPLLVLTTPGIFEDGWYPRCLAGELVAAAVPGEVAVSGWDLVRRGPKPTRFAASAGSVYFLERLPETLSDPLSDKPLDQQQGWGCFLQGVWNDV</sequence>
<dbReference type="AlphaFoldDB" id="A0A286RA76"/>
<protein>
    <submittedName>
        <fullName evidence="1">CRISPR-associated RAMP Cmr3</fullName>
    </submittedName>
</protein>
<name>A0A286RA76_9BACT</name>
<dbReference type="Gene3D" id="2.60.40.4350">
    <property type="match status" value="1"/>
</dbReference>
<evidence type="ECO:0000313" key="2">
    <source>
        <dbReference type="Proteomes" id="UP000215086"/>
    </source>
</evidence>
<organism evidence="1 2">
    <name type="scientific">Thermogutta terrifontis</name>
    <dbReference type="NCBI Taxonomy" id="1331910"/>
    <lineage>
        <taxon>Bacteria</taxon>
        <taxon>Pseudomonadati</taxon>
        <taxon>Planctomycetota</taxon>
        <taxon>Planctomycetia</taxon>
        <taxon>Pirellulales</taxon>
        <taxon>Thermoguttaceae</taxon>
        <taxon>Thermogutta</taxon>
    </lineage>
</organism>
<dbReference type="Gene3D" id="3.30.70.2940">
    <property type="match status" value="1"/>
</dbReference>
<dbReference type="Proteomes" id="UP000215086">
    <property type="component" value="Chromosome"/>
</dbReference>
<dbReference type="InterPro" id="IPR019117">
    <property type="entry name" value="CRISPR-assoc_protein_Cmr3"/>
</dbReference>
<keyword evidence="2" id="KW-1185">Reference proteome</keyword>
<dbReference type="InterPro" id="IPR010165">
    <property type="entry name" value="CRISPR-Cmr3_IIIB"/>
</dbReference>
<dbReference type="Pfam" id="PF09700">
    <property type="entry name" value="Cas_Cmr3"/>
    <property type="match status" value="1"/>
</dbReference>
<gene>
    <name evidence="1" type="ORF">THTE_0282</name>
</gene>
<dbReference type="OrthoDB" id="274232at2"/>
<dbReference type="KEGG" id="ttf:THTE_0282"/>
<dbReference type="NCBIfam" id="TIGR01888">
    <property type="entry name" value="cas_cmr3"/>
    <property type="match status" value="1"/>
</dbReference>
<proteinExistence type="predicted"/>
<accession>A0A286RA76</accession>